<proteinExistence type="predicted"/>
<dbReference type="RefSeq" id="WP_014372665.1">
    <property type="nucleotide sequence ID" value="NC_016935.1"/>
</dbReference>
<organism evidence="1 2">
    <name type="scientific">Paenibacillus mucilaginosus 3016</name>
    <dbReference type="NCBI Taxonomy" id="1116391"/>
    <lineage>
        <taxon>Bacteria</taxon>
        <taxon>Bacillati</taxon>
        <taxon>Bacillota</taxon>
        <taxon>Bacilli</taxon>
        <taxon>Bacillales</taxon>
        <taxon>Paenibacillaceae</taxon>
        <taxon>Paenibacillus</taxon>
    </lineage>
</organism>
<dbReference type="AlphaFoldDB" id="H6NE83"/>
<name>H6NE83_9BACL</name>
<dbReference type="Proteomes" id="UP000007523">
    <property type="component" value="Chromosome"/>
</dbReference>
<sequence>MKANQTSGRCITTAVLQKAAGAMLPFYHRIATNRAFAAAWTKGVRRGDLGVLERLLREVQLYLPRISSFSTNGIGYFVDFRAPRPVLQYTNGTSLRPGTAQFYFNTGVHRSIARVLVPLYREIVRNKPFARLIVAAVRSGNTGLLTRLVRSKVTTRALKSVTIEFSGFALGFRYAASPYTFYNQFFRELTP</sequence>
<evidence type="ECO:0000313" key="1">
    <source>
        <dbReference type="EMBL" id="AFC33859.1"/>
    </source>
</evidence>
<dbReference type="KEGG" id="pmq:PM3016_7283"/>
<protein>
    <submittedName>
        <fullName evidence="1">Uncharacterized protein</fullName>
    </submittedName>
</protein>
<evidence type="ECO:0000313" key="2">
    <source>
        <dbReference type="Proteomes" id="UP000007523"/>
    </source>
</evidence>
<gene>
    <name evidence="1" type="ORF">PM3016_7283</name>
</gene>
<dbReference type="EMBL" id="CP003235">
    <property type="protein sequence ID" value="AFC33859.1"/>
    <property type="molecule type" value="Genomic_DNA"/>
</dbReference>
<reference evidence="1 2" key="1">
    <citation type="journal article" date="2012" name="J. Bacteriol.">
        <title>Complete Genome Sequence of Paenibacillus mucilaginosus 3016, a Bacterium Functional as Microbial Fertilizer.</title>
        <authorList>
            <person name="Ma M."/>
            <person name="Wang Z."/>
            <person name="Li L."/>
            <person name="Jiang X."/>
            <person name="Guan D."/>
            <person name="Cao F."/>
            <person name="Chen H."/>
            <person name="Wang X."/>
            <person name="Shen D."/>
            <person name="Du B."/>
            <person name="Li J."/>
        </authorList>
    </citation>
    <scope>NUCLEOTIDE SEQUENCE [LARGE SCALE GENOMIC DNA]</scope>
    <source>
        <strain evidence="1 2">3016</strain>
    </source>
</reference>
<accession>H6NE83</accession>
<dbReference type="HOGENOM" id="CLU_120450_0_0_9"/>
<keyword evidence="2" id="KW-1185">Reference proteome</keyword>